<organism evidence="8 9">
    <name type="scientific">Sulfobacillus acidophilus</name>
    <dbReference type="NCBI Taxonomy" id="53633"/>
    <lineage>
        <taxon>Bacteria</taxon>
        <taxon>Bacillati</taxon>
        <taxon>Bacillota</taxon>
        <taxon>Clostridia</taxon>
        <taxon>Eubacteriales</taxon>
        <taxon>Clostridiales Family XVII. Incertae Sedis</taxon>
        <taxon>Sulfobacillus</taxon>
    </lineage>
</organism>
<dbReference type="GO" id="GO:0006310">
    <property type="term" value="P:DNA recombination"/>
    <property type="evidence" value="ECO:0007669"/>
    <property type="project" value="UniProtKB-KW"/>
</dbReference>
<comment type="caution">
    <text evidence="8">The sequence shown here is derived from an EMBL/GenBank/DDBJ whole genome shotgun (WGS) entry which is preliminary data.</text>
</comment>
<dbReference type="Proteomes" id="UP000241848">
    <property type="component" value="Unassembled WGS sequence"/>
</dbReference>
<dbReference type="InterPro" id="IPR002104">
    <property type="entry name" value="Integrase_catalytic"/>
</dbReference>
<dbReference type="InterPro" id="IPR044068">
    <property type="entry name" value="CB"/>
</dbReference>
<dbReference type="AlphaFoldDB" id="A0A2T2WCI0"/>
<dbReference type="EMBL" id="PXYV01000111">
    <property type="protein sequence ID" value="PSR19936.1"/>
    <property type="molecule type" value="Genomic_DNA"/>
</dbReference>
<gene>
    <name evidence="8" type="ORF">C7B45_17465</name>
</gene>
<dbReference type="PANTHER" id="PTHR30349:SF41">
    <property type="entry name" value="INTEGRASE_RECOMBINASE PROTEIN MJ0367-RELATED"/>
    <property type="match status" value="1"/>
</dbReference>
<dbReference type="Gene3D" id="1.10.150.130">
    <property type="match status" value="1"/>
</dbReference>
<evidence type="ECO:0000256" key="4">
    <source>
        <dbReference type="PROSITE-ProRule" id="PRU01248"/>
    </source>
</evidence>
<dbReference type="GO" id="GO:0015074">
    <property type="term" value="P:DNA integration"/>
    <property type="evidence" value="ECO:0007669"/>
    <property type="project" value="InterPro"/>
</dbReference>
<dbReference type="InterPro" id="IPR010998">
    <property type="entry name" value="Integrase_recombinase_N"/>
</dbReference>
<dbReference type="SUPFAM" id="SSF56349">
    <property type="entry name" value="DNA breaking-rejoining enzymes"/>
    <property type="match status" value="1"/>
</dbReference>
<evidence type="ECO:0000313" key="8">
    <source>
        <dbReference type="EMBL" id="PSR19936.1"/>
    </source>
</evidence>
<dbReference type="GO" id="GO:0003677">
    <property type="term" value="F:DNA binding"/>
    <property type="evidence" value="ECO:0007669"/>
    <property type="project" value="UniProtKB-UniRule"/>
</dbReference>
<keyword evidence="2 4" id="KW-0238">DNA-binding</keyword>
<evidence type="ECO:0000256" key="5">
    <source>
        <dbReference type="SAM" id="MobiDB-lite"/>
    </source>
</evidence>
<evidence type="ECO:0000256" key="1">
    <source>
        <dbReference type="ARBA" id="ARBA00008857"/>
    </source>
</evidence>
<keyword evidence="3" id="KW-0233">DNA recombination</keyword>
<dbReference type="PROSITE" id="PS51898">
    <property type="entry name" value="TYR_RECOMBINASE"/>
    <property type="match status" value="1"/>
</dbReference>
<reference evidence="8 9" key="1">
    <citation type="journal article" date="2014" name="BMC Genomics">
        <title>Comparison of environmental and isolate Sulfobacillus genomes reveals diverse carbon, sulfur, nitrogen, and hydrogen metabolisms.</title>
        <authorList>
            <person name="Justice N.B."/>
            <person name="Norman A."/>
            <person name="Brown C.T."/>
            <person name="Singh A."/>
            <person name="Thomas B.C."/>
            <person name="Banfield J.F."/>
        </authorList>
    </citation>
    <scope>NUCLEOTIDE SEQUENCE [LARGE SCALE GENOMIC DNA]</scope>
    <source>
        <strain evidence="8">AMDSBA3</strain>
    </source>
</reference>
<feature type="domain" description="Core-binding (CB)" evidence="7">
    <location>
        <begin position="144"/>
        <end position="226"/>
    </location>
</feature>
<evidence type="ECO:0000313" key="9">
    <source>
        <dbReference type="Proteomes" id="UP000241848"/>
    </source>
</evidence>
<dbReference type="InterPro" id="IPR011010">
    <property type="entry name" value="DNA_brk_join_enz"/>
</dbReference>
<dbReference type="CDD" id="cd01188">
    <property type="entry name" value="INT_RitA_C_like"/>
    <property type="match status" value="1"/>
</dbReference>
<sequence length="445" mass="50513">MPANRGFEREYVPITPQTGDEPHGSSISEGGIFMSEAVPIHVVVDRVLSELQRLRYAENTLNAYRSFYNRVLRYADAQAVHYYSEAFGQQFFAATYGCAWPELSQPLSKKYRAPVRYLESLSDMPLHGTVLRRRPCRKPFETPAAFRDALDAFAVECRRRGYSLTGERTRRDRIRLFVAYLGAQQVTPDTLTARHISQYVATLMDYHPKTVLAILTNLRTFLRFLHEAGFHPEDLSNAVPRVRAGRYERLPSVWPPDAVQRLLYVIDRDNPTGKRDYAILLLAARLGMRVGDIKALTLSAIHWDRKTIQWVQQKTGRPIEYPLLEDVGWALIDYLKHGRPTTTSPEIFIRHHAPFEPFGLHANLHNIITKYTRAAGLTPPPGHHGLHALRHALASTLLERDTPLPIIAEILGHLSTQSTQVYLSVNQAGLARCALDPEAVFDHVD</sequence>
<dbReference type="Gene3D" id="1.10.443.10">
    <property type="entry name" value="Intergrase catalytic core"/>
    <property type="match status" value="1"/>
</dbReference>
<feature type="domain" description="Tyr recombinase" evidence="6">
    <location>
        <begin position="249"/>
        <end position="435"/>
    </location>
</feature>
<dbReference type="PANTHER" id="PTHR30349">
    <property type="entry name" value="PHAGE INTEGRASE-RELATED"/>
    <property type="match status" value="1"/>
</dbReference>
<protein>
    <submittedName>
        <fullName evidence="8">Integrase</fullName>
    </submittedName>
</protein>
<evidence type="ECO:0000256" key="2">
    <source>
        <dbReference type="ARBA" id="ARBA00023125"/>
    </source>
</evidence>
<evidence type="ECO:0000259" key="7">
    <source>
        <dbReference type="PROSITE" id="PS51900"/>
    </source>
</evidence>
<evidence type="ECO:0000256" key="3">
    <source>
        <dbReference type="ARBA" id="ARBA00023172"/>
    </source>
</evidence>
<proteinExistence type="inferred from homology"/>
<dbReference type="Pfam" id="PF00589">
    <property type="entry name" value="Phage_integrase"/>
    <property type="match status" value="1"/>
</dbReference>
<evidence type="ECO:0000259" key="6">
    <source>
        <dbReference type="PROSITE" id="PS51898"/>
    </source>
</evidence>
<comment type="similarity">
    <text evidence="1">Belongs to the 'phage' integrase family.</text>
</comment>
<dbReference type="InterPro" id="IPR050090">
    <property type="entry name" value="Tyrosine_recombinase_XerCD"/>
</dbReference>
<feature type="region of interest" description="Disordered" evidence="5">
    <location>
        <begin position="1"/>
        <end position="26"/>
    </location>
</feature>
<name>A0A2T2WCI0_9FIRM</name>
<dbReference type="InterPro" id="IPR013762">
    <property type="entry name" value="Integrase-like_cat_sf"/>
</dbReference>
<dbReference type="PROSITE" id="PS51900">
    <property type="entry name" value="CB"/>
    <property type="match status" value="1"/>
</dbReference>
<feature type="compositionally biased region" description="Basic and acidic residues" evidence="5">
    <location>
        <begin position="1"/>
        <end position="11"/>
    </location>
</feature>
<accession>A0A2T2WCI0</accession>